<evidence type="ECO:0000259" key="3">
    <source>
        <dbReference type="Pfam" id="PF03358"/>
    </source>
</evidence>
<dbReference type="SUPFAM" id="SSF52218">
    <property type="entry name" value="Flavoproteins"/>
    <property type="match status" value="1"/>
</dbReference>
<accession>A0ABQ0AZD8</accession>
<keyword evidence="1" id="KW-0285">Flavoprotein</keyword>
<reference evidence="4 5" key="1">
    <citation type="submission" date="2024-04" db="EMBL/GenBank/DDBJ databases">
        <title>Defined microbial consortia suppress multidrug-resistant proinflammatory Enterobacteriaceae via ecological control.</title>
        <authorList>
            <person name="Furuichi M."/>
            <person name="Kawaguchi T."/>
            <person name="Pust M."/>
            <person name="Yasuma K."/>
            <person name="Plichta D."/>
            <person name="Hasegawa N."/>
            <person name="Ohya T."/>
            <person name="Bhattarai S."/>
            <person name="Sasajima S."/>
            <person name="Aoto Y."/>
            <person name="Tuganbaev T."/>
            <person name="Yaginuma M."/>
            <person name="Ueda M."/>
            <person name="Okahashi N."/>
            <person name="Amafuji K."/>
            <person name="Kiridooshi Y."/>
            <person name="Sugita K."/>
            <person name="Strazar M."/>
            <person name="Skelly A."/>
            <person name="Suda W."/>
            <person name="Hattori M."/>
            <person name="Nakamoto N."/>
            <person name="Caballero S."/>
            <person name="Norman J."/>
            <person name="Olle B."/>
            <person name="Tanoue T."/>
            <person name="Arita M."/>
            <person name="Bucci V."/>
            <person name="Atarashi K."/>
            <person name="Xavier R."/>
            <person name="Honda K."/>
        </authorList>
    </citation>
    <scope>NUCLEOTIDE SEQUENCE [LARGE SCALE GENOMIC DNA]</scope>
    <source>
        <strain evidence="5">f13</strain>
    </source>
</reference>
<dbReference type="InterPro" id="IPR005025">
    <property type="entry name" value="FMN_Rdtase-like_dom"/>
</dbReference>
<feature type="domain" description="NADPH-dependent FMN reductase-like" evidence="3">
    <location>
        <begin position="1"/>
        <end position="154"/>
    </location>
</feature>
<dbReference type="Proteomes" id="UP001600894">
    <property type="component" value="Unassembled WGS sequence"/>
</dbReference>
<evidence type="ECO:0000313" key="5">
    <source>
        <dbReference type="Proteomes" id="UP001600894"/>
    </source>
</evidence>
<dbReference type="PANTHER" id="PTHR43278">
    <property type="entry name" value="NAD(P)H-DEPENDENT FMN-CONTAINING OXIDOREDUCTASE YWQN-RELATED"/>
    <property type="match status" value="1"/>
</dbReference>
<dbReference type="InterPro" id="IPR029039">
    <property type="entry name" value="Flavoprotein-like_sf"/>
</dbReference>
<dbReference type="InterPro" id="IPR051796">
    <property type="entry name" value="ISF_SsuE-like"/>
</dbReference>
<gene>
    <name evidence="4" type="ORF">F130042H8_24510</name>
</gene>
<evidence type="ECO:0000313" key="4">
    <source>
        <dbReference type="EMBL" id="GAA6269391.1"/>
    </source>
</evidence>
<evidence type="ECO:0000256" key="1">
    <source>
        <dbReference type="ARBA" id="ARBA00022630"/>
    </source>
</evidence>
<dbReference type="Gene3D" id="3.40.50.360">
    <property type="match status" value="1"/>
</dbReference>
<keyword evidence="5" id="KW-1185">Reference proteome</keyword>
<proteinExistence type="predicted"/>
<comment type="caution">
    <text evidence="4">The sequence shown here is derived from an EMBL/GenBank/DDBJ whole genome shotgun (WGS) entry which is preliminary data.</text>
</comment>
<evidence type="ECO:0000256" key="2">
    <source>
        <dbReference type="ARBA" id="ARBA00022643"/>
    </source>
</evidence>
<name>A0ABQ0AZD8_9FIRM</name>
<sequence length="211" mass="23368">MRVLLINGSPHKEGCTNRALQEVSDTLNQEGIETEIFWIGNKPIGGCIGCRKCGEIGQCVFDDVVNQIRDKVHAADGFVFGTPAHYGAASGNMTAFMDRLFYSELRGCNNKGLYMKSAAAVISARRAGTTAAFDQMNKYFTIQEMPVVSSRYWNQVHGAAPEQVEEDLQGLYTMRVLGRNMAYLLKCQEAARNAGIKLPEKEAPIFTNFVR</sequence>
<keyword evidence="2" id="KW-0288">FMN</keyword>
<protein>
    <submittedName>
        <fullName evidence="4">Flavodoxin family protein</fullName>
    </submittedName>
</protein>
<dbReference type="Pfam" id="PF03358">
    <property type="entry name" value="FMN_red"/>
    <property type="match status" value="1"/>
</dbReference>
<dbReference type="PANTHER" id="PTHR43278:SF4">
    <property type="entry name" value="NAD(P)H-DEPENDENT FMN-CONTAINING OXIDOREDUCTASE YWQN-RELATED"/>
    <property type="match status" value="1"/>
</dbReference>
<organism evidence="4 5">
    <name type="scientific">Enterocloster alcoholdehydrogenati</name>
    <dbReference type="NCBI Taxonomy" id="2547410"/>
    <lineage>
        <taxon>Bacteria</taxon>
        <taxon>Bacillati</taxon>
        <taxon>Bacillota</taxon>
        <taxon>Clostridia</taxon>
        <taxon>Lachnospirales</taxon>
        <taxon>Lachnospiraceae</taxon>
        <taxon>Enterocloster</taxon>
    </lineage>
</organism>
<dbReference type="EMBL" id="BAABXL010000001">
    <property type="protein sequence ID" value="GAA6269391.1"/>
    <property type="molecule type" value="Genomic_DNA"/>
</dbReference>
<dbReference type="RefSeq" id="WP_390470155.1">
    <property type="nucleotide sequence ID" value="NZ_BAABXL010000001.1"/>
</dbReference>